<keyword evidence="2" id="KW-0812">Transmembrane</keyword>
<dbReference type="NCBIfam" id="NF041516">
    <property type="entry name" value="PA2928_fam"/>
    <property type="match status" value="1"/>
</dbReference>
<dbReference type="InterPro" id="IPR048161">
    <property type="entry name" value="PA2928-like"/>
</dbReference>
<comment type="caution">
    <text evidence="3">The sequence shown here is derived from an EMBL/GenBank/DDBJ whole genome shotgun (WGS) entry which is preliminary data.</text>
</comment>
<evidence type="ECO:0000313" key="3">
    <source>
        <dbReference type="EMBL" id="MFC3496041.1"/>
    </source>
</evidence>
<dbReference type="Proteomes" id="UP001595712">
    <property type="component" value="Unassembled WGS sequence"/>
</dbReference>
<feature type="transmembrane region" description="Helical" evidence="2">
    <location>
        <begin position="41"/>
        <end position="62"/>
    </location>
</feature>
<keyword evidence="4" id="KW-1185">Reference proteome</keyword>
<evidence type="ECO:0000256" key="1">
    <source>
        <dbReference type="SAM" id="MobiDB-lite"/>
    </source>
</evidence>
<proteinExistence type="predicted"/>
<sequence>MSHVPGYSSARPFPSHQPPVRSPYGTPDHPLTPKRARRSGVLAILGLIVVPSLGIGAVAIVGEHLSAPDPQITVQSGVGFGAYDGTELALVPYDRVGNGGLIESMQNDMFEVRLAAVELATGDTAWDVKLTDELGWNAAVVAAGEQYAYLNTDDGLQIRSLSDGSVAVEAGEVTGLEGAQAVSGAAYAFDPALGAVVALDVNGGVHVIALDTLEAVPSDADTAATWSGLLFAEGPVPDIGGMTTTEALLADGESSLRIEPTADGALGGSLVLESPDGERALGTRVFYEAAIVLDQAAVTSTFSVDIDVDELIEDFMEDAAAAGQDLWTGLGETAAGAASGHALIEHKPDPAGEGYALHVISLETGQVTASLNTGDHLGRALTGANGYTAVIAAPEGDTWHSDLVLVAPDGSIDRVEIGATDLFGDPA</sequence>
<protein>
    <submittedName>
        <fullName evidence="3">PA2928 family protein</fullName>
    </submittedName>
</protein>
<keyword evidence="2" id="KW-0472">Membrane</keyword>
<keyword evidence="2" id="KW-1133">Transmembrane helix</keyword>
<accession>A0ABV7Q5D3</accession>
<name>A0ABV7Q5D3_9ACTN</name>
<gene>
    <name evidence="3" type="ORF">ACFO8M_26475</name>
</gene>
<reference evidence="4" key="1">
    <citation type="journal article" date="2019" name="Int. J. Syst. Evol. Microbiol.">
        <title>The Global Catalogue of Microorganisms (GCM) 10K type strain sequencing project: providing services to taxonomists for standard genome sequencing and annotation.</title>
        <authorList>
            <consortium name="The Broad Institute Genomics Platform"/>
            <consortium name="The Broad Institute Genome Sequencing Center for Infectious Disease"/>
            <person name="Wu L."/>
            <person name="Ma J."/>
        </authorList>
    </citation>
    <scope>NUCLEOTIDE SEQUENCE [LARGE SCALE GENOMIC DNA]</scope>
    <source>
        <strain evidence="4">CGMCC 4.7396</strain>
    </source>
</reference>
<feature type="region of interest" description="Disordered" evidence="1">
    <location>
        <begin position="1"/>
        <end position="33"/>
    </location>
</feature>
<organism evidence="3 4">
    <name type="scientific">Glycomyces rhizosphaerae</name>
    <dbReference type="NCBI Taxonomy" id="2054422"/>
    <lineage>
        <taxon>Bacteria</taxon>
        <taxon>Bacillati</taxon>
        <taxon>Actinomycetota</taxon>
        <taxon>Actinomycetes</taxon>
        <taxon>Glycomycetales</taxon>
        <taxon>Glycomycetaceae</taxon>
        <taxon>Glycomyces</taxon>
    </lineage>
</organism>
<evidence type="ECO:0000313" key="4">
    <source>
        <dbReference type="Proteomes" id="UP001595712"/>
    </source>
</evidence>
<dbReference type="RefSeq" id="WP_387981071.1">
    <property type="nucleotide sequence ID" value="NZ_JBHRWO010000023.1"/>
</dbReference>
<evidence type="ECO:0000256" key="2">
    <source>
        <dbReference type="SAM" id="Phobius"/>
    </source>
</evidence>
<dbReference type="EMBL" id="JBHRWO010000023">
    <property type="protein sequence ID" value="MFC3496041.1"/>
    <property type="molecule type" value="Genomic_DNA"/>
</dbReference>